<name>X6NG59_RETFI</name>
<dbReference type="EMBL" id="ASPP01008835">
    <property type="protein sequence ID" value="ETO24951.1"/>
    <property type="molecule type" value="Genomic_DNA"/>
</dbReference>
<dbReference type="AlphaFoldDB" id="X6NG59"/>
<gene>
    <name evidence="4" type="ORF">RFI_12190</name>
</gene>
<evidence type="ECO:0000256" key="2">
    <source>
        <dbReference type="SAM" id="MobiDB-lite"/>
    </source>
</evidence>
<reference evidence="4 5" key="1">
    <citation type="journal article" date="2013" name="Curr. Biol.">
        <title>The Genome of the Foraminiferan Reticulomyxa filosa.</title>
        <authorList>
            <person name="Glockner G."/>
            <person name="Hulsmann N."/>
            <person name="Schleicher M."/>
            <person name="Noegel A.A."/>
            <person name="Eichinger L."/>
            <person name="Gallinger C."/>
            <person name="Pawlowski J."/>
            <person name="Sierra R."/>
            <person name="Euteneuer U."/>
            <person name="Pillet L."/>
            <person name="Moustafa A."/>
            <person name="Platzer M."/>
            <person name="Groth M."/>
            <person name="Szafranski K."/>
            <person name="Schliwa M."/>
        </authorList>
    </citation>
    <scope>NUCLEOTIDE SEQUENCE [LARGE SCALE GENOMIC DNA]</scope>
</reference>
<feature type="compositionally biased region" description="Low complexity" evidence="2">
    <location>
        <begin position="197"/>
        <end position="213"/>
    </location>
</feature>
<keyword evidence="3" id="KW-1133">Transmembrane helix</keyword>
<evidence type="ECO:0000313" key="5">
    <source>
        <dbReference type="Proteomes" id="UP000023152"/>
    </source>
</evidence>
<accession>X6NG59</accession>
<feature type="compositionally biased region" description="Gly residues" evidence="2">
    <location>
        <begin position="21"/>
        <end position="45"/>
    </location>
</feature>
<evidence type="ECO:0000256" key="1">
    <source>
        <dbReference type="SAM" id="Coils"/>
    </source>
</evidence>
<feature type="region of interest" description="Disordered" evidence="2">
    <location>
        <begin position="197"/>
        <end position="231"/>
    </location>
</feature>
<dbReference type="Proteomes" id="UP000023152">
    <property type="component" value="Unassembled WGS sequence"/>
</dbReference>
<feature type="transmembrane region" description="Helical" evidence="3">
    <location>
        <begin position="240"/>
        <end position="260"/>
    </location>
</feature>
<evidence type="ECO:0000256" key="3">
    <source>
        <dbReference type="SAM" id="Phobius"/>
    </source>
</evidence>
<sequence length="492" mass="55238">MGLEMGGERESKRANDNPSARGGGNGTGVSAGVGIGAIGQGGRIMGGTETPLSRVVEESLSEERQRKEEDKRISSENNVEMANLEATKSHFPMESSEYSANADILSSSIDIIDEEDTAIANEKKLHEEWKRTEHLRLEMEEMEKELVRLQKEERAYGSQGKLMTWFTWISLCVCCLSTSVVCLYNAMNLVMHDQFTSSSPSPSSSPSSSSSSSTMETSMNQADTYPSSSHQNHGKQVDCYISIFAVFICYGVAQLLKWLYFMLRLYLSFKNTAFRLNRLQFRACCMAMCIIAALWIASALWWLWRWSNIHEEWSLCDHFQSVVTPFLIGVSFVVVNAICCVGPFVAFYLHLKPILIHEIASLKTQDLMRAQATTLLRVLSKYLLFLIVSVTSTTLALALLFPWTSFALILDATFKPFVYFFIMPSMSQCSTGVVFDAMLSLLTAYISAFNTPPLQPSYSLSPLPTHIVSCFPFQIPRFNLQNHIIIKKHCTF</sequence>
<keyword evidence="5" id="KW-1185">Reference proteome</keyword>
<feature type="transmembrane region" description="Helical" evidence="3">
    <location>
        <begin position="324"/>
        <end position="349"/>
    </location>
</feature>
<proteinExistence type="predicted"/>
<feature type="compositionally biased region" description="Basic and acidic residues" evidence="2">
    <location>
        <begin position="55"/>
        <end position="74"/>
    </location>
</feature>
<feature type="transmembrane region" description="Helical" evidence="3">
    <location>
        <begin position="382"/>
        <end position="405"/>
    </location>
</feature>
<organism evidence="4 5">
    <name type="scientific">Reticulomyxa filosa</name>
    <dbReference type="NCBI Taxonomy" id="46433"/>
    <lineage>
        <taxon>Eukaryota</taxon>
        <taxon>Sar</taxon>
        <taxon>Rhizaria</taxon>
        <taxon>Retaria</taxon>
        <taxon>Foraminifera</taxon>
        <taxon>Monothalamids</taxon>
        <taxon>Reticulomyxidae</taxon>
        <taxon>Reticulomyxa</taxon>
    </lineage>
</organism>
<keyword evidence="1" id="KW-0175">Coiled coil</keyword>
<comment type="caution">
    <text evidence="4">The sequence shown here is derived from an EMBL/GenBank/DDBJ whole genome shotgun (WGS) entry which is preliminary data.</text>
</comment>
<feature type="coiled-coil region" evidence="1">
    <location>
        <begin position="132"/>
        <end position="159"/>
    </location>
</feature>
<feature type="transmembrane region" description="Helical" evidence="3">
    <location>
        <begin position="281"/>
        <end position="304"/>
    </location>
</feature>
<keyword evidence="3" id="KW-0812">Transmembrane</keyword>
<keyword evidence="3" id="KW-0472">Membrane</keyword>
<feature type="region of interest" description="Disordered" evidence="2">
    <location>
        <begin position="1"/>
        <end position="77"/>
    </location>
</feature>
<feature type="compositionally biased region" description="Polar residues" evidence="2">
    <location>
        <begin position="214"/>
        <end position="231"/>
    </location>
</feature>
<feature type="compositionally biased region" description="Basic and acidic residues" evidence="2">
    <location>
        <begin position="1"/>
        <end position="15"/>
    </location>
</feature>
<feature type="transmembrane region" description="Helical" evidence="3">
    <location>
        <begin position="417"/>
        <end position="439"/>
    </location>
</feature>
<feature type="transmembrane region" description="Helical" evidence="3">
    <location>
        <begin position="165"/>
        <end position="187"/>
    </location>
</feature>
<evidence type="ECO:0000313" key="4">
    <source>
        <dbReference type="EMBL" id="ETO24951.1"/>
    </source>
</evidence>
<protein>
    <submittedName>
        <fullName evidence="4">Uncharacterized protein</fullName>
    </submittedName>
</protein>